<reference evidence="20" key="1">
    <citation type="submission" date="2011-10" db="EMBL/GenBank/DDBJ databases">
        <authorList>
            <consortium name="Soft-shell Turtle Genome Consortium"/>
        </authorList>
    </citation>
    <scope>NUCLEOTIDE SEQUENCE [LARGE SCALE GENOMIC DNA]</scope>
    <source>
        <strain evidence="20">Daiwa-1</strain>
    </source>
</reference>
<dbReference type="InterPro" id="IPR007110">
    <property type="entry name" value="Ig-like_dom"/>
</dbReference>
<dbReference type="GO" id="GO:0032755">
    <property type="term" value="P:positive regulation of interleukin-6 production"/>
    <property type="evidence" value="ECO:0007669"/>
    <property type="project" value="Ensembl"/>
</dbReference>
<keyword evidence="14" id="KW-0393">Immunoglobulin domain</keyword>
<gene>
    <name evidence="19" type="primary">IL1RAP</name>
</gene>
<dbReference type="GO" id="GO:0070498">
    <property type="term" value="P:interleukin-1-mediated signaling pathway"/>
    <property type="evidence" value="ECO:0007669"/>
    <property type="project" value="Ensembl"/>
</dbReference>
<evidence type="ECO:0000256" key="6">
    <source>
        <dbReference type="ARBA" id="ARBA00022801"/>
    </source>
</evidence>
<evidence type="ECO:0000256" key="3">
    <source>
        <dbReference type="ARBA" id="ARBA00022692"/>
    </source>
</evidence>
<dbReference type="SUPFAM" id="SSF48726">
    <property type="entry name" value="Immunoglobulin"/>
    <property type="match status" value="3"/>
</dbReference>
<keyword evidence="10" id="KW-1015">Disulfide bond</keyword>
<dbReference type="InterPro" id="IPR003599">
    <property type="entry name" value="Ig_sub"/>
</dbReference>
<keyword evidence="6" id="KW-0378">Hydrolase</keyword>
<dbReference type="SMART" id="SM00409">
    <property type="entry name" value="IG"/>
    <property type="match status" value="3"/>
</dbReference>
<dbReference type="PANTHER" id="PTHR11890">
    <property type="entry name" value="INTERLEUKIN-1 RECEPTOR FAMILY MEMBER"/>
    <property type="match status" value="1"/>
</dbReference>
<dbReference type="PROSITE" id="PS50835">
    <property type="entry name" value="IG_LIKE"/>
    <property type="match status" value="2"/>
</dbReference>
<feature type="domain" description="TIR" evidence="17">
    <location>
        <begin position="405"/>
        <end position="546"/>
    </location>
</feature>
<evidence type="ECO:0000256" key="15">
    <source>
        <dbReference type="SAM" id="MobiDB-lite"/>
    </source>
</evidence>
<dbReference type="GeneTree" id="ENSGT01150000286976"/>
<feature type="domain" description="Ig-like" evidence="18">
    <location>
        <begin position="2"/>
        <end position="124"/>
    </location>
</feature>
<feature type="domain" description="Ig-like" evidence="18">
    <location>
        <begin position="248"/>
        <end position="349"/>
    </location>
</feature>
<dbReference type="Gene3D" id="3.40.50.10140">
    <property type="entry name" value="Toll/interleukin-1 receptor homology (TIR) domain"/>
    <property type="match status" value="1"/>
</dbReference>
<dbReference type="GO" id="GO:0002114">
    <property type="term" value="F:interleukin-33 receptor activity"/>
    <property type="evidence" value="ECO:0007669"/>
    <property type="project" value="Ensembl"/>
</dbReference>
<protein>
    <submittedName>
        <fullName evidence="19">Interleukin 1 receptor accessory protein</fullName>
    </submittedName>
</protein>
<dbReference type="Pfam" id="PF18452">
    <property type="entry name" value="Ig_6"/>
    <property type="match status" value="1"/>
</dbReference>
<dbReference type="InterPro" id="IPR004074">
    <property type="entry name" value="IL-1_rcpt_I/II-typ"/>
</dbReference>
<dbReference type="EMBL" id="AGCU01178144">
    <property type="status" value="NOT_ANNOTATED_CDS"/>
    <property type="molecule type" value="Genomic_DNA"/>
</dbReference>
<dbReference type="GO" id="GO:0004908">
    <property type="term" value="F:interleukin-1 receptor activity"/>
    <property type="evidence" value="ECO:0007669"/>
    <property type="project" value="Ensembl"/>
</dbReference>
<evidence type="ECO:0000313" key="20">
    <source>
        <dbReference type="Proteomes" id="UP000007267"/>
    </source>
</evidence>
<reference evidence="20" key="2">
    <citation type="journal article" date="2013" name="Nat. Genet.">
        <title>The draft genomes of soft-shell turtle and green sea turtle yield insights into the development and evolution of the turtle-specific body plan.</title>
        <authorList>
            <person name="Wang Z."/>
            <person name="Pascual-Anaya J."/>
            <person name="Zadissa A."/>
            <person name="Li W."/>
            <person name="Niimura Y."/>
            <person name="Huang Z."/>
            <person name="Li C."/>
            <person name="White S."/>
            <person name="Xiong Z."/>
            <person name="Fang D."/>
            <person name="Wang B."/>
            <person name="Ming Y."/>
            <person name="Chen Y."/>
            <person name="Zheng Y."/>
            <person name="Kuraku S."/>
            <person name="Pignatelli M."/>
            <person name="Herrero J."/>
            <person name="Beal K."/>
            <person name="Nozawa M."/>
            <person name="Li Q."/>
            <person name="Wang J."/>
            <person name="Zhang H."/>
            <person name="Yu L."/>
            <person name="Shigenobu S."/>
            <person name="Wang J."/>
            <person name="Liu J."/>
            <person name="Flicek P."/>
            <person name="Searle S."/>
            <person name="Wang J."/>
            <person name="Kuratani S."/>
            <person name="Yin Y."/>
            <person name="Aken B."/>
            <person name="Zhang G."/>
            <person name="Irie N."/>
        </authorList>
    </citation>
    <scope>NUCLEOTIDE SEQUENCE [LARGE SCALE GENOMIC DNA]</scope>
    <source>
        <strain evidence="20">Daiwa-1</strain>
    </source>
</reference>
<evidence type="ECO:0000256" key="2">
    <source>
        <dbReference type="ARBA" id="ARBA00009752"/>
    </source>
</evidence>
<evidence type="ECO:0000256" key="1">
    <source>
        <dbReference type="ARBA" id="ARBA00004479"/>
    </source>
</evidence>
<keyword evidence="7 16" id="KW-1133">Transmembrane helix</keyword>
<dbReference type="GO" id="GO:0016787">
    <property type="term" value="F:hydrolase activity"/>
    <property type="evidence" value="ECO:0007669"/>
    <property type="project" value="UniProtKB-KW"/>
</dbReference>
<evidence type="ECO:0000313" key="19">
    <source>
        <dbReference type="Ensembl" id="ENSPSIP00000005779.1"/>
    </source>
</evidence>
<evidence type="ECO:0000256" key="14">
    <source>
        <dbReference type="ARBA" id="ARBA00023319"/>
    </source>
</evidence>
<keyword evidence="4" id="KW-0732">Signal</keyword>
<dbReference type="GO" id="GO:0051965">
    <property type="term" value="P:positive regulation of synapse assembly"/>
    <property type="evidence" value="ECO:0007669"/>
    <property type="project" value="Ensembl"/>
</dbReference>
<dbReference type="GO" id="GO:0032753">
    <property type="term" value="P:positive regulation of interleukin-4 production"/>
    <property type="evidence" value="ECO:0007669"/>
    <property type="project" value="Ensembl"/>
</dbReference>
<evidence type="ECO:0000256" key="13">
    <source>
        <dbReference type="ARBA" id="ARBA00023198"/>
    </source>
</evidence>
<reference evidence="19" key="4">
    <citation type="submission" date="2025-09" db="UniProtKB">
        <authorList>
            <consortium name="Ensembl"/>
        </authorList>
    </citation>
    <scope>IDENTIFICATION</scope>
</reference>
<dbReference type="InterPro" id="IPR000157">
    <property type="entry name" value="TIR_dom"/>
</dbReference>
<dbReference type="GO" id="GO:0098978">
    <property type="term" value="C:glutamatergic synapse"/>
    <property type="evidence" value="ECO:0007669"/>
    <property type="project" value="Ensembl"/>
</dbReference>
<dbReference type="InterPro" id="IPR013783">
    <property type="entry name" value="Ig-like_fold"/>
</dbReference>
<dbReference type="Pfam" id="PF13927">
    <property type="entry name" value="Ig_3"/>
    <property type="match status" value="1"/>
</dbReference>
<dbReference type="PRINTS" id="PR01536">
    <property type="entry name" value="INTRLKN1R12F"/>
</dbReference>
<dbReference type="CDD" id="cd20992">
    <property type="entry name" value="Ig1_IL1R_like"/>
    <property type="match status" value="1"/>
</dbReference>
<dbReference type="STRING" id="13735.ENSPSIP00000005779"/>
<evidence type="ECO:0000256" key="9">
    <source>
        <dbReference type="ARBA" id="ARBA00023136"/>
    </source>
</evidence>
<reference evidence="19" key="3">
    <citation type="submission" date="2025-08" db="UniProtKB">
        <authorList>
            <consortium name="Ensembl"/>
        </authorList>
    </citation>
    <scope>IDENTIFICATION</scope>
</reference>
<evidence type="ECO:0000256" key="10">
    <source>
        <dbReference type="ARBA" id="ARBA00023157"/>
    </source>
</evidence>
<keyword evidence="3 16" id="KW-0812">Transmembrane</keyword>
<sequence>APKAYVQLFFSAHMKAKALERCDDWGVDTMKQIQIYDGEPARIKCPLFEAFLKYNYSTAHSAGLTLIWYRIGQDRYLEEPINFRLPDNRISKEKDTLWFRPALLNDTGNYTCMLRNTTYCSKVAFPLEVVQKDQNSCVSQSIKPTEQLLYLEYTNEKIVCPDIDGFYPPSITPTVNWYRNCVLVKNFHDRYPEGPILSIGIVREVYHGNYTCIVTYKESGRTFNLTRTIRMEVVGSPEKAVPPNFNAPNEKIIYELEAGENLVLPCEVFFTFLKDSPTEVWWTIDGKKIDDFTDPRINISESVSTLALGHKQITRTLTISKVTPKDLKRNYICHARSAKGDFQKVAMVKMKALAVRYTMELACGLGATVLLVAVVIVIYHVYWLEIVLFYRAHFGTDETILGSGNSFCIRRFYPLENEEEEFVLLTLRGVLENELGYKLCIFDRDSLPGGNPTEAVFDLIQRSRWMIVVLSPDYLMEKSISLLEFKLGIMCQNSISTKLIVVKYRPLQVPHPGLLQLKESVSFVTWDGDKSKPSSSKFWKALRLALPLRSLSTGLGWNESCSSQSDVSLDHVQKRRSRWKVQLEPQSSRKGAAVQSRAALPPRSKTKHRAKPCIPYQCCVTYCNNDNKPRQKSQAPPQSRCETHLCKPVLDGSRQEPPSAQLSARALCQHADLSNDDFCIL</sequence>
<dbReference type="FunFam" id="2.60.40.10:FF:000462">
    <property type="entry name" value="Interleukin 1 receptor accessory protein"/>
    <property type="match status" value="1"/>
</dbReference>
<dbReference type="GO" id="GO:0032754">
    <property type="term" value="P:positive regulation of interleukin-5 production"/>
    <property type="evidence" value="ECO:0007669"/>
    <property type="project" value="Ensembl"/>
</dbReference>
<dbReference type="OMA" id="YICTVRY"/>
<dbReference type="Gene3D" id="2.60.40.10">
    <property type="entry name" value="Immunoglobulins"/>
    <property type="match status" value="3"/>
</dbReference>
<dbReference type="PRINTS" id="PR01537">
    <property type="entry name" value="INTRLKN1R1F"/>
</dbReference>
<evidence type="ECO:0000256" key="8">
    <source>
        <dbReference type="ARBA" id="ARBA00023027"/>
    </source>
</evidence>
<dbReference type="PROSITE" id="PS50104">
    <property type="entry name" value="TIR"/>
    <property type="match status" value="1"/>
</dbReference>
<keyword evidence="8" id="KW-0520">NAD</keyword>
<dbReference type="GO" id="GO:0015026">
    <property type="term" value="F:coreceptor activity"/>
    <property type="evidence" value="ECO:0007669"/>
    <property type="project" value="Ensembl"/>
</dbReference>
<accession>K7FCL9</accession>
<dbReference type="GO" id="GO:0032736">
    <property type="term" value="P:positive regulation of interleukin-13 production"/>
    <property type="evidence" value="ECO:0007669"/>
    <property type="project" value="Ensembl"/>
</dbReference>
<proteinExistence type="inferred from homology"/>
<keyword evidence="20" id="KW-1185">Reference proteome</keyword>
<comment type="similarity">
    <text evidence="2">Belongs to the interleukin-1 receptor family.</text>
</comment>
<feature type="region of interest" description="Disordered" evidence="15">
    <location>
        <begin position="582"/>
        <end position="606"/>
    </location>
</feature>
<dbReference type="GO" id="GO:0016020">
    <property type="term" value="C:membrane"/>
    <property type="evidence" value="ECO:0007669"/>
    <property type="project" value="UniProtKB-SubCell"/>
</dbReference>
<comment type="subcellular location">
    <subcellularLocation>
        <location evidence="1">Membrane</location>
        <topology evidence="1">Single-pass type I membrane protein</topology>
    </subcellularLocation>
</comment>
<dbReference type="InterPro" id="IPR041416">
    <property type="entry name" value="IL-1RAcP-like_ig"/>
</dbReference>
<organism evidence="19 20">
    <name type="scientific">Pelodiscus sinensis</name>
    <name type="common">Chinese softshell turtle</name>
    <name type="synonym">Trionyx sinensis</name>
    <dbReference type="NCBI Taxonomy" id="13735"/>
    <lineage>
        <taxon>Eukaryota</taxon>
        <taxon>Metazoa</taxon>
        <taxon>Chordata</taxon>
        <taxon>Craniata</taxon>
        <taxon>Vertebrata</taxon>
        <taxon>Euteleostomi</taxon>
        <taxon>Archelosauria</taxon>
        <taxon>Testudinata</taxon>
        <taxon>Testudines</taxon>
        <taxon>Cryptodira</taxon>
        <taxon>Trionychia</taxon>
        <taxon>Trionychidae</taxon>
        <taxon>Pelodiscus</taxon>
    </lineage>
</organism>
<evidence type="ECO:0000259" key="17">
    <source>
        <dbReference type="PROSITE" id="PS50104"/>
    </source>
</evidence>
<dbReference type="GO" id="GO:0006954">
    <property type="term" value="P:inflammatory response"/>
    <property type="evidence" value="ECO:0007669"/>
    <property type="project" value="UniProtKB-KW"/>
</dbReference>
<keyword evidence="5" id="KW-0677">Repeat</keyword>
<dbReference type="AlphaFoldDB" id="K7FCL9"/>
<dbReference type="Proteomes" id="UP000007267">
    <property type="component" value="Unassembled WGS sequence"/>
</dbReference>
<keyword evidence="9 16" id="KW-0472">Membrane</keyword>
<dbReference type="GO" id="GO:0099560">
    <property type="term" value="P:synaptic membrane adhesion"/>
    <property type="evidence" value="ECO:0007669"/>
    <property type="project" value="Ensembl"/>
</dbReference>
<dbReference type="SUPFAM" id="SSF52200">
    <property type="entry name" value="Toll/Interleukin receptor TIR domain"/>
    <property type="match status" value="1"/>
</dbReference>
<keyword evidence="13" id="KW-0395">Inflammatory response</keyword>
<dbReference type="HOGENOM" id="CLU_025552_1_0_1"/>
<dbReference type="InterPro" id="IPR036179">
    <property type="entry name" value="Ig-like_dom_sf"/>
</dbReference>
<dbReference type="EMBL" id="AGCU01178143">
    <property type="status" value="NOT_ANNOTATED_CDS"/>
    <property type="molecule type" value="Genomic_DNA"/>
</dbReference>
<dbReference type="FunFam" id="2.60.40.10:FF:000634">
    <property type="entry name" value="Interleukin 1 receptor accessory protein"/>
    <property type="match status" value="1"/>
</dbReference>
<dbReference type="GO" id="GO:0099545">
    <property type="term" value="P:trans-synaptic signaling by trans-synaptic complex"/>
    <property type="evidence" value="ECO:0007669"/>
    <property type="project" value="Ensembl"/>
</dbReference>
<evidence type="ECO:0000259" key="18">
    <source>
        <dbReference type="PROSITE" id="PS50835"/>
    </source>
</evidence>
<evidence type="ECO:0000256" key="11">
    <source>
        <dbReference type="ARBA" id="ARBA00023170"/>
    </source>
</evidence>
<keyword evidence="12" id="KW-0325">Glycoprotein</keyword>
<feature type="transmembrane region" description="Helical" evidence="16">
    <location>
        <begin position="357"/>
        <end position="383"/>
    </location>
</feature>
<evidence type="ECO:0000256" key="7">
    <source>
        <dbReference type="ARBA" id="ARBA00022989"/>
    </source>
</evidence>
<dbReference type="GO" id="GO:1905606">
    <property type="term" value="P:regulation of presynapse assembly"/>
    <property type="evidence" value="ECO:0007669"/>
    <property type="project" value="Ensembl"/>
</dbReference>
<evidence type="ECO:0000256" key="5">
    <source>
        <dbReference type="ARBA" id="ARBA00022737"/>
    </source>
</evidence>
<evidence type="ECO:0000256" key="16">
    <source>
        <dbReference type="SAM" id="Phobius"/>
    </source>
</evidence>
<dbReference type="InterPro" id="IPR035897">
    <property type="entry name" value="Toll_tir_struct_dom_sf"/>
</dbReference>
<dbReference type="SMART" id="SM00255">
    <property type="entry name" value="TIR"/>
    <property type="match status" value="1"/>
</dbReference>
<name>K7FCL9_PELSI</name>
<dbReference type="eggNOG" id="ENOG502QRDG">
    <property type="taxonomic scope" value="Eukaryota"/>
</dbReference>
<dbReference type="PANTHER" id="PTHR11890:SF20">
    <property type="entry name" value="INTERLEUKIN-1 RECEPTOR ACCESSORY PROTEIN"/>
    <property type="match status" value="1"/>
</dbReference>
<dbReference type="InterPro" id="IPR015621">
    <property type="entry name" value="IL-1_rcpt_fam"/>
</dbReference>
<dbReference type="Pfam" id="PF01582">
    <property type="entry name" value="TIR"/>
    <property type="match status" value="1"/>
</dbReference>
<dbReference type="GO" id="GO:0099151">
    <property type="term" value="P:regulation of postsynaptic density assembly"/>
    <property type="evidence" value="ECO:0007669"/>
    <property type="project" value="Ensembl"/>
</dbReference>
<dbReference type="Ensembl" id="ENSPSIT00000005813.1">
    <property type="protein sequence ID" value="ENSPSIP00000005779.1"/>
    <property type="gene ID" value="ENSPSIG00000005325.1"/>
</dbReference>
<evidence type="ECO:0000256" key="4">
    <source>
        <dbReference type="ARBA" id="ARBA00022729"/>
    </source>
</evidence>
<evidence type="ECO:0000256" key="12">
    <source>
        <dbReference type="ARBA" id="ARBA00023180"/>
    </source>
</evidence>
<keyword evidence="11" id="KW-0675">Receptor</keyword>